<dbReference type="GO" id="GO:0005829">
    <property type="term" value="C:cytosol"/>
    <property type="evidence" value="ECO:0007669"/>
    <property type="project" value="TreeGrafter"/>
</dbReference>
<dbReference type="GO" id="GO:0015949">
    <property type="term" value="P:nucleobase-containing small molecule interconversion"/>
    <property type="evidence" value="ECO:0007669"/>
    <property type="project" value="TreeGrafter"/>
</dbReference>
<dbReference type="InterPro" id="IPR027417">
    <property type="entry name" value="P-loop_NTPase"/>
</dbReference>
<dbReference type="GO" id="GO:0005524">
    <property type="term" value="F:ATP binding"/>
    <property type="evidence" value="ECO:0007669"/>
    <property type="project" value="UniProtKB-UniRule"/>
</dbReference>
<dbReference type="InterPro" id="IPR011994">
    <property type="entry name" value="Cytidylate_kinase_dom"/>
</dbReference>
<dbReference type="CDD" id="cd02020">
    <property type="entry name" value="CMPK"/>
    <property type="match status" value="1"/>
</dbReference>
<evidence type="ECO:0000256" key="1">
    <source>
        <dbReference type="ARBA" id="ARBA00009427"/>
    </source>
</evidence>
<keyword evidence="2 8" id="KW-0808">Transferase</keyword>
<organism evidence="10">
    <name type="scientific">Thermodesulfovibrio autotrophicus</name>
    <dbReference type="NCBI Taxonomy" id="3118333"/>
    <lineage>
        <taxon>Bacteria</taxon>
        <taxon>Pseudomonadati</taxon>
        <taxon>Nitrospirota</taxon>
        <taxon>Thermodesulfovibrionia</taxon>
        <taxon>Thermodesulfovibrionales</taxon>
        <taxon>Thermodesulfovibrionaceae</taxon>
        <taxon>Thermodesulfovibrio</taxon>
    </lineage>
</organism>
<protein>
    <recommendedName>
        <fullName evidence="8">Cytidylate kinase</fullName>
        <shortName evidence="8">CK</shortName>
        <ecNumber evidence="8">2.7.4.25</ecNumber>
    </recommendedName>
    <alternativeName>
        <fullName evidence="8">Cytidine monophosphate kinase</fullName>
        <shortName evidence="8">CMP kinase</shortName>
    </alternativeName>
</protein>
<evidence type="ECO:0000256" key="5">
    <source>
        <dbReference type="ARBA" id="ARBA00022840"/>
    </source>
</evidence>
<dbReference type="SUPFAM" id="SSF52540">
    <property type="entry name" value="P-loop containing nucleoside triphosphate hydrolases"/>
    <property type="match status" value="1"/>
</dbReference>
<dbReference type="HAMAP" id="MF_00238">
    <property type="entry name" value="Cytidyl_kinase_type1"/>
    <property type="match status" value="1"/>
</dbReference>
<comment type="catalytic activity">
    <reaction evidence="6 8">
        <text>dCMP + ATP = dCDP + ADP</text>
        <dbReference type="Rhea" id="RHEA:25094"/>
        <dbReference type="ChEBI" id="CHEBI:30616"/>
        <dbReference type="ChEBI" id="CHEBI:57566"/>
        <dbReference type="ChEBI" id="CHEBI:58593"/>
        <dbReference type="ChEBI" id="CHEBI:456216"/>
        <dbReference type="EC" id="2.7.4.25"/>
    </reaction>
</comment>
<gene>
    <name evidence="8 10" type="primary">cmk</name>
    <name evidence="10" type="ORF">V4D30_09235</name>
</gene>
<keyword evidence="5 8" id="KW-0067">ATP-binding</keyword>
<sequence>MKKVIAIDGPSGAGKSTVSRQVAKALGFQYLDTGALYRAVAYYFFKKFQNIDDFSLLTEHEIERELSNIKIYYENGRVFLSDEDVSELIRDPKVGAVTSELSAKKIIREFLLPLQRSFAEKMNLVAEGRDMTTVVFPDAWKKFYLDASPEERAHRRFEQLIQSGKKITFDEALRDVIERDKRDSSRKDAPLRISKDAFYIDTSRLTAQEVVSIILKKVAEDD</sequence>
<comment type="catalytic activity">
    <reaction evidence="7 8">
        <text>CMP + ATP = CDP + ADP</text>
        <dbReference type="Rhea" id="RHEA:11600"/>
        <dbReference type="ChEBI" id="CHEBI:30616"/>
        <dbReference type="ChEBI" id="CHEBI:58069"/>
        <dbReference type="ChEBI" id="CHEBI:60377"/>
        <dbReference type="ChEBI" id="CHEBI:456216"/>
        <dbReference type="EC" id="2.7.4.25"/>
    </reaction>
</comment>
<evidence type="ECO:0000313" key="10">
    <source>
        <dbReference type="EMBL" id="XCH46515.1"/>
    </source>
</evidence>
<dbReference type="NCBIfam" id="TIGR00017">
    <property type="entry name" value="cmk"/>
    <property type="match status" value="1"/>
</dbReference>
<feature type="domain" description="Cytidylate kinase" evidence="9">
    <location>
        <begin position="5"/>
        <end position="219"/>
    </location>
</feature>
<dbReference type="RefSeq" id="WP_353684046.1">
    <property type="nucleotide sequence ID" value="NZ_CP144373.1"/>
</dbReference>
<keyword evidence="4 8" id="KW-0418">Kinase</keyword>
<evidence type="ECO:0000256" key="6">
    <source>
        <dbReference type="ARBA" id="ARBA00047615"/>
    </source>
</evidence>
<dbReference type="PANTHER" id="PTHR21299:SF2">
    <property type="entry name" value="CYTIDYLATE KINASE"/>
    <property type="match status" value="1"/>
</dbReference>
<evidence type="ECO:0000256" key="3">
    <source>
        <dbReference type="ARBA" id="ARBA00022741"/>
    </source>
</evidence>
<dbReference type="InterPro" id="IPR003136">
    <property type="entry name" value="Cytidylate_kin"/>
</dbReference>
<comment type="subcellular location">
    <subcellularLocation>
        <location evidence="8">Cytoplasm</location>
    </subcellularLocation>
</comment>
<dbReference type="KEGG" id="taut:V4D30_09235"/>
<evidence type="ECO:0000256" key="7">
    <source>
        <dbReference type="ARBA" id="ARBA00048478"/>
    </source>
</evidence>
<name>A0AAU8GVK7_9BACT</name>
<evidence type="ECO:0000256" key="2">
    <source>
        <dbReference type="ARBA" id="ARBA00022679"/>
    </source>
</evidence>
<comment type="similarity">
    <text evidence="1 8">Belongs to the cytidylate kinase family. Type 1 subfamily.</text>
</comment>
<evidence type="ECO:0000259" key="9">
    <source>
        <dbReference type="Pfam" id="PF02224"/>
    </source>
</evidence>
<dbReference type="Pfam" id="PF02224">
    <property type="entry name" value="Cytidylate_kin"/>
    <property type="match status" value="1"/>
</dbReference>
<evidence type="ECO:0000256" key="4">
    <source>
        <dbReference type="ARBA" id="ARBA00022777"/>
    </source>
</evidence>
<dbReference type="AlphaFoldDB" id="A0AAU8GVK7"/>
<dbReference type="PANTHER" id="PTHR21299">
    <property type="entry name" value="CYTIDYLATE KINASE/PANTOATE-BETA-ALANINE LIGASE"/>
    <property type="match status" value="1"/>
</dbReference>
<dbReference type="EMBL" id="CP144373">
    <property type="protein sequence ID" value="XCH46515.1"/>
    <property type="molecule type" value="Genomic_DNA"/>
</dbReference>
<accession>A0AAU8GVK7</accession>
<dbReference type="GO" id="GO:0036431">
    <property type="term" value="F:dCMP kinase activity"/>
    <property type="evidence" value="ECO:0007669"/>
    <property type="project" value="InterPro"/>
</dbReference>
<dbReference type="EC" id="2.7.4.25" evidence="8"/>
<keyword evidence="3 8" id="KW-0547">Nucleotide-binding</keyword>
<feature type="binding site" evidence="8">
    <location>
        <begin position="9"/>
        <end position="17"/>
    </location>
    <ligand>
        <name>ATP</name>
        <dbReference type="ChEBI" id="CHEBI:30616"/>
    </ligand>
</feature>
<keyword evidence="8" id="KW-0963">Cytoplasm</keyword>
<evidence type="ECO:0000256" key="8">
    <source>
        <dbReference type="HAMAP-Rule" id="MF_00238"/>
    </source>
</evidence>
<dbReference type="GO" id="GO:0006220">
    <property type="term" value="P:pyrimidine nucleotide metabolic process"/>
    <property type="evidence" value="ECO:0007669"/>
    <property type="project" value="UniProtKB-UniRule"/>
</dbReference>
<reference evidence="10" key="1">
    <citation type="submission" date="2024-01" db="EMBL/GenBank/DDBJ databases">
        <title>The first autotrophic representatives of the genus Thermodesulfovibrio.</title>
        <authorList>
            <person name="Maltseva A.I."/>
            <person name="Elcheninov A.G."/>
            <person name="Kublanov I.V."/>
            <person name="Lebedinsky A.V."/>
            <person name="Frolov E.N."/>
        </authorList>
    </citation>
    <scope>NUCLEOTIDE SEQUENCE</scope>
    <source>
        <strain evidence="10">3907-1M</strain>
    </source>
</reference>
<dbReference type="Gene3D" id="3.40.50.300">
    <property type="entry name" value="P-loop containing nucleotide triphosphate hydrolases"/>
    <property type="match status" value="1"/>
</dbReference>
<proteinExistence type="inferred from homology"/>